<dbReference type="Proteomes" id="UP000071927">
    <property type="component" value="Unassembled WGS sequence"/>
</dbReference>
<dbReference type="Pfam" id="PF18061">
    <property type="entry name" value="CRISPR_Cas9_WED"/>
    <property type="match status" value="1"/>
</dbReference>
<gene>
    <name evidence="3" type="ORF">SGADD03_00194</name>
</gene>
<feature type="domain" description="Cas9 WED" evidence="1">
    <location>
        <begin position="63"/>
        <end position="204"/>
    </location>
</feature>
<dbReference type="AlphaFoldDB" id="A0A139R6M7"/>
<reference evidence="3 4" key="1">
    <citation type="submission" date="2016-01" db="EMBL/GenBank/DDBJ databases">
        <title>Highly variable Streptococcus oralis are common among viridans streptococci isolated from primates.</title>
        <authorList>
            <person name="Denapaite D."/>
            <person name="Rieger M."/>
            <person name="Koendgen S."/>
            <person name="Brueckner R."/>
            <person name="Ochigava I."/>
            <person name="Kappeler P."/>
            <person name="Maetz-Rensing K."/>
            <person name="Leendertz F."/>
            <person name="Hakenbeck R."/>
        </authorList>
    </citation>
    <scope>NUCLEOTIDE SEQUENCE [LARGE SCALE GENOMIC DNA]</scope>
    <source>
        <strain evidence="3 4">DD03</strain>
    </source>
</reference>
<feature type="domain" description="Cas9 PI" evidence="2">
    <location>
        <begin position="208"/>
        <end position="268"/>
    </location>
</feature>
<name>A0A139R6M7_9STRE</name>
<dbReference type="EMBL" id="LQXV01000065">
    <property type="protein sequence ID" value="KXU10411.1"/>
    <property type="molecule type" value="Genomic_DNA"/>
</dbReference>
<evidence type="ECO:0000259" key="2">
    <source>
        <dbReference type="Pfam" id="PF18070"/>
    </source>
</evidence>
<evidence type="ECO:0000259" key="1">
    <source>
        <dbReference type="Pfam" id="PF18061"/>
    </source>
</evidence>
<comment type="caution">
    <text evidence="3">The sequence shown here is derived from an EMBL/GenBank/DDBJ whole genome shotgun (WGS) entry which is preliminary data.</text>
</comment>
<evidence type="ECO:0000313" key="3">
    <source>
        <dbReference type="EMBL" id="KXU10411.1"/>
    </source>
</evidence>
<protein>
    <submittedName>
        <fullName evidence="3">CRISPR-associated protein, Csn1 family</fullName>
    </submittedName>
</protein>
<dbReference type="Pfam" id="PF18070">
    <property type="entry name" value="Cas9_PI2"/>
    <property type="match status" value="1"/>
</dbReference>
<dbReference type="PATRIC" id="fig|315405.12.peg.251"/>
<dbReference type="InterPro" id="IPR040656">
    <property type="entry name" value="Cas9_WED_dom"/>
</dbReference>
<organism evidence="3 4">
    <name type="scientific">Streptococcus gallolyticus</name>
    <dbReference type="NCBI Taxonomy" id="315405"/>
    <lineage>
        <taxon>Bacteria</taxon>
        <taxon>Bacillati</taxon>
        <taxon>Bacillota</taxon>
        <taxon>Bacilli</taxon>
        <taxon>Lactobacillales</taxon>
        <taxon>Streptococcaceae</taxon>
        <taxon>Streptococcus</taxon>
    </lineage>
</organism>
<evidence type="ECO:0000313" key="4">
    <source>
        <dbReference type="Proteomes" id="UP000071927"/>
    </source>
</evidence>
<accession>A0A139R6M7</accession>
<sequence>MFVDYGNNQVVDKQTGEILSVSDDEYKELVFQPPYQGFVNTISSKGFEDEILFSYQVDSKYNRKVSDATIYSTRKAKIGKDKKEETYVLGKIKDIYSQNGFDTFIKKYNKDKTQFLMYQKDPLTWENVIEVILRDYPTTKKSEDGKNDVKCNPFEEYRRENGLICKYSKKGKGTPIKSLKYYDKKLGNCIDITPEESRNKVILQSINPWRADVYFNPETLKYELMGLKYSDLSFEKGTGNYHISQEKYDAIKEKEGIGKKSEFKFTLYRNDLILIKDIASGEQEIYRFLSRTMPNVNHYVELKPYDKEKFDNVQELVEALGEADKVGRCIKGLNKPNISIYKVRTDVLGNKYFVKKEGDKPKLDFKNNKK</sequence>
<proteinExistence type="predicted"/>
<dbReference type="InterPro" id="IPR040555">
    <property type="entry name" value="Cas9_PI2"/>
</dbReference>